<dbReference type="OrthoDB" id="9786495at2"/>
<evidence type="ECO:0000256" key="4">
    <source>
        <dbReference type="ARBA" id="ARBA00022692"/>
    </source>
</evidence>
<dbReference type="SUPFAM" id="SSF161098">
    <property type="entry name" value="MetI-like"/>
    <property type="match status" value="2"/>
</dbReference>
<keyword evidence="3" id="KW-1003">Cell membrane</keyword>
<keyword evidence="6 7" id="KW-0472">Membrane</keyword>
<feature type="transmembrane region" description="Helical" evidence="7">
    <location>
        <begin position="394"/>
        <end position="414"/>
    </location>
</feature>
<evidence type="ECO:0000259" key="8">
    <source>
        <dbReference type="PROSITE" id="PS50928"/>
    </source>
</evidence>
<feature type="transmembrane region" description="Helical" evidence="7">
    <location>
        <begin position="97"/>
        <end position="117"/>
    </location>
</feature>
<reference evidence="9 10" key="1">
    <citation type="journal article" date="2015" name="Antonie Van Leeuwenhoek">
        <title>Thioclava indica sp. nov., isolated from surface seawater of the Indian Ocean.</title>
        <authorList>
            <person name="Liu Y."/>
            <person name="Lai Q."/>
            <person name="Du J."/>
            <person name="Xu H."/>
            <person name="Jiang L."/>
            <person name="Shao Z."/>
        </authorList>
    </citation>
    <scope>NUCLEOTIDE SEQUENCE [LARGE SCALE GENOMIC DNA]</scope>
    <source>
        <strain evidence="9 10">DT23-4</strain>
    </source>
</reference>
<accession>A0A074JWQ6</accession>
<comment type="subcellular location">
    <subcellularLocation>
        <location evidence="1 7">Cell membrane</location>
        <topology evidence="1 7">Multi-pass membrane protein</topology>
    </subcellularLocation>
</comment>
<organism evidence="9 10">
    <name type="scientific">Thioclava indica</name>
    <dbReference type="NCBI Taxonomy" id="1353528"/>
    <lineage>
        <taxon>Bacteria</taxon>
        <taxon>Pseudomonadati</taxon>
        <taxon>Pseudomonadota</taxon>
        <taxon>Alphaproteobacteria</taxon>
        <taxon>Rhodobacterales</taxon>
        <taxon>Paracoccaceae</taxon>
        <taxon>Thioclava</taxon>
    </lineage>
</organism>
<dbReference type="AlphaFoldDB" id="A0A074JWQ6"/>
<feature type="transmembrane region" description="Helical" evidence="7">
    <location>
        <begin position="273"/>
        <end position="291"/>
    </location>
</feature>
<dbReference type="STRING" id="1353528.DT23_13435"/>
<feature type="domain" description="ABC transmembrane type-1" evidence="8">
    <location>
        <begin position="59"/>
        <end position="247"/>
    </location>
</feature>
<dbReference type="InterPro" id="IPR035906">
    <property type="entry name" value="MetI-like_sf"/>
</dbReference>
<evidence type="ECO:0000256" key="5">
    <source>
        <dbReference type="ARBA" id="ARBA00022989"/>
    </source>
</evidence>
<comment type="caution">
    <text evidence="9">The sequence shown here is derived from an EMBL/GenBank/DDBJ whole genome shotgun (WGS) entry which is preliminary data.</text>
</comment>
<feature type="transmembrane region" description="Helical" evidence="7">
    <location>
        <begin position="222"/>
        <end position="243"/>
    </location>
</feature>
<proteinExistence type="inferred from homology"/>
<keyword evidence="2 7" id="KW-0813">Transport</keyword>
<evidence type="ECO:0000256" key="2">
    <source>
        <dbReference type="ARBA" id="ARBA00022448"/>
    </source>
</evidence>
<feature type="transmembrane region" description="Helical" evidence="7">
    <location>
        <begin position="490"/>
        <end position="509"/>
    </location>
</feature>
<feature type="transmembrane region" description="Helical" evidence="7">
    <location>
        <begin position="63"/>
        <end position="90"/>
    </location>
</feature>
<name>A0A074JWQ6_9RHOB</name>
<dbReference type="PANTHER" id="PTHR30151:SF20">
    <property type="entry name" value="ABC TRANSPORTER PERMEASE PROTEIN HI_0355-RELATED"/>
    <property type="match status" value="1"/>
</dbReference>
<dbReference type="PROSITE" id="PS50928">
    <property type="entry name" value="ABC_TM1"/>
    <property type="match status" value="2"/>
</dbReference>
<feature type="transmembrane region" description="Helical" evidence="7">
    <location>
        <begin position="20"/>
        <end position="43"/>
    </location>
</feature>
<keyword evidence="4 7" id="KW-0812">Transmembrane</keyword>
<gene>
    <name evidence="9" type="ORF">DT23_13435</name>
</gene>
<evidence type="ECO:0000256" key="3">
    <source>
        <dbReference type="ARBA" id="ARBA00022475"/>
    </source>
</evidence>
<dbReference type="PANTHER" id="PTHR30151">
    <property type="entry name" value="ALKANE SULFONATE ABC TRANSPORTER-RELATED, MEMBRANE SUBUNIT"/>
    <property type="match status" value="1"/>
</dbReference>
<dbReference type="InterPro" id="IPR000515">
    <property type="entry name" value="MetI-like"/>
</dbReference>
<feature type="transmembrane region" description="Helical" evidence="7">
    <location>
        <begin position="339"/>
        <end position="357"/>
    </location>
</feature>
<evidence type="ECO:0000313" key="9">
    <source>
        <dbReference type="EMBL" id="KEO60335.1"/>
    </source>
</evidence>
<feature type="transmembrane region" description="Helical" evidence="7">
    <location>
        <begin position="181"/>
        <end position="202"/>
    </location>
</feature>
<feature type="transmembrane region" description="Helical" evidence="7">
    <location>
        <begin position="443"/>
        <end position="470"/>
    </location>
</feature>
<dbReference type="GO" id="GO:0055085">
    <property type="term" value="P:transmembrane transport"/>
    <property type="evidence" value="ECO:0007669"/>
    <property type="project" value="InterPro"/>
</dbReference>
<evidence type="ECO:0000313" key="10">
    <source>
        <dbReference type="Proteomes" id="UP000027471"/>
    </source>
</evidence>
<dbReference type="Gene3D" id="1.10.3720.10">
    <property type="entry name" value="MetI-like"/>
    <property type="match status" value="2"/>
</dbReference>
<evidence type="ECO:0000256" key="1">
    <source>
        <dbReference type="ARBA" id="ARBA00004651"/>
    </source>
</evidence>
<dbReference type="RefSeq" id="WP_051697120.1">
    <property type="nucleotide sequence ID" value="NZ_AUNB01000019.1"/>
</dbReference>
<protein>
    <recommendedName>
        <fullName evidence="8">ABC transmembrane type-1 domain-containing protein</fullName>
    </recommendedName>
</protein>
<sequence length="527" mass="55522">MTIALHQLRRRGADRFYPVLSALVALLMWELLARVFAQTYLIAGPVEISRYLWDHAGLVARAAGITTFAAAIGFVLGNAVAIALAVAAVLLPSLARLISALALVVFCLPLVATGPILRVIWGPGLGPQITLAALAVYYTTFLPLMVGLRAAPPSWFDLVRSYGRGRFSALVEVRAMASLPYLFAGLQIAAPAAFLGAMFGEFTGAERGMGVLTIRAMRSLDVAGTWALASTAAAISMLAYAGLGRLSRALNNGPPPLILAPVLEGERRARWRALLHPILVTLILLAIWWLSMEAANLSPFFAKRPADVWAFLITAPEAAAHRATLGAALLETLVLALPGYLLGLALGLGLAIVLVLAPKLARGVMPVAIALRAIPIVITAPLIVVALGRGPAGTITIVALMIFFPSLVACYQGLARTPRQVLDLFDSYAASPLRRMASAQFPAMLPAFFAAARMAVPAAILAATTAEWLATGRGIGGLMALTASTSGYKMLWSAVVVLAAVAVAGYVVVAQIERAVLRIYGAEQLTR</sequence>
<dbReference type="GO" id="GO:0005886">
    <property type="term" value="C:plasma membrane"/>
    <property type="evidence" value="ECO:0007669"/>
    <property type="project" value="UniProtKB-SubCell"/>
</dbReference>
<dbReference type="eggNOG" id="COG0600">
    <property type="taxonomic scope" value="Bacteria"/>
</dbReference>
<evidence type="ECO:0000256" key="7">
    <source>
        <dbReference type="RuleBase" id="RU363032"/>
    </source>
</evidence>
<keyword evidence="10" id="KW-1185">Reference proteome</keyword>
<keyword evidence="5 7" id="KW-1133">Transmembrane helix</keyword>
<comment type="similarity">
    <text evidence="7">Belongs to the binding-protein-dependent transport system permease family.</text>
</comment>
<feature type="transmembrane region" description="Helical" evidence="7">
    <location>
        <begin position="369"/>
        <end position="388"/>
    </location>
</feature>
<feature type="transmembrane region" description="Helical" evidence="7">
    <location>
        <begin position="129"/>
        <end position="151"/>
    </location>
</feature>
<evidence type="ECO:0000256" key="6">
    <source>
        <dbReference type="ARBA" id="ARBA00023136"/>
    </source>
</evidence>
<dbReference type="Pfam" id="PF00528">
    <property type="entry name" value="BPD_transp_1"/>
    <property type="match status" value="2"/>
</dbReference>
<dbReference type="EMBL" id="AUNB01000019">
    <property type="protein sequence ID" value="KEO60335.1"/>
    <property type="molecule type" value="Genomic_DNA"/>
</dbReference>
<dbReference type="Proteomes" id="UP000027471">
    <property type="component" value="Unassembled WGS sequence"/>
</dbReference>
<feature type="domain" description="ABC transmembrane type-1" evidence="8">
    <location>
        <begin position="329"/>
        <end position="509"/>
    </location>
</feature>